<dbReference type="PANTHER" id="PTHR44167">
    <property type="entry name" value="OVARIAN-SPECIFIC SERINE/THREONINE-PROTEIN KINASE LOK-RELATED"/>
    <property type="match status" value="1"/>
</dbReference>
<dbReference type="PROSITE" id="PS00108">
    <property type="entry name" value="PROTEIN_KINASE_ST"/>
    <property type="match status" value="1"/>
</dbReference>
<keyword evidence="3" id="KW-0418">Kinase</keyword>
<dbReference type="InterPro" id="IPR011009">
    <property type="entry name" value="Kinase-like_dom_sf"/>
</dbReference>
<gene>
    <name evidence="3" type="ORF">CWI37_0726p0020</name>
</gene>
<accession>A0A4V2JUT7</accession>
<keyword evidence="3" id="KW-0808">Transferase</keyword>
<evidence type="ECO:0000259" key="2">
    <source>
        <dbReference type="PROSITE" id="PS50011"/>
    </source>
</evidence>
<reference evidence="3 4" key="1">
    <citation type="submission" date="2017-12" db="EMBL/GenBank/DDBJ databases">
        <authorList>
            <person name="Pombert J.-F."/>
            <person name="Haag K.L."/>
            <person name="Ebert D."/>
        </authorList>
    </citation>
    <scope>NUCLEOTIDE SEQUENCE [LARGE SCALE GENOMIC DNA]</scope>
    <source>
        <strain evidence="3">FI-OER-3-3</strain>
    </source>
</reference>
<dbReference type="SUPFAM" id="SSF56112">
    <property type="entry name" value="Protein kinase-like (PK-like)"/>
    <property type="match status" value="1"/>
</dbReference>
<organism evidence="3 4">
    <name type="scientific">Hamiltosporidium tvaerminnensis</name>
    <dbReference type="NCBI Taxonomy" id="1176355"/>
    <lineage>
        <taxon>Eukaryota</taxon>
        <taxon>Fungi</taxon>
        <taxon>Fungi incertae sedis</taxon>
        <taxon>Microsporidia</taxon>
        <taxon>Dubosqiidae</taxon>
        <taxon>Hamiltosporidium</taxon>
    </lineage>
</organism>
<dbReference type="GO" id="GO:0004672">
    <property type="term" value="F:protein kinase activity"/>
    <property type="evidence" value="ECO:0007669"/>
    <property type="project" value="InterPro"/>
</dbReference>
<dbReference type="InterPro" id="IPR008271">
    <property type="entry name" value="Ser/Thr_kinase_AS"/>
</dbReference>
<dbReference type="PANTHER" id="PTHR44167:SF24">
    <property type="entry name" value="SERINE_THREONINE-PROTEIN KINASE CHK2"/>
    <property type="match status" value="1"/>
</dbReference>
<dbReference type="CDD" id="cd00180">
    <property type="entry name" value="PKc"/>
    <property type="match status" value="1"/>
</dbReference>
<dbReference type="Pfam" id="PF00069">
    <property type="entry name" value="Pkinase"/>
    <property type="match status" value="1"/>
</dbReference>
<dbReference type="PROSITE" id="PS50011">
    <property type="entry name" value="PROTEIN_KINASE_DOM"/>
    <property type="match status" value="1"/>
</dbReference>
<keyword evidence="1" id="KW-0732">Signal</keyword>
<evidence type="ECO:0000313" key="3">
    <source>
        <dbReference type="EMBL" id="TBU01372.1"/>
    </source>
</evidence>
<dbReference type="AlphaFoldDB" id="A0A4V2JUT7"/>
<proteinExistence type="predicted"/>
<name>A0A4V2JUT7_9MICR</name>
<sequence length="382" mass="45353">MHFFCKSFLYLLFYIIRLIKASDKLPKPNTMIDKYKVIKEITGGTEGTVFLAIDDTSKYFAIKVYKKSVDIDRLFDLNKYNRSQLKHLNILLPIKYIKTADYTVSIMKYYTYDLFKYKRTFQNLTLYEIRIIMKQILDCVNFLKQKKVLHNDLKIENILINNLDIVIIDFGLACSESYPFRLVNSKITSLEKKEYPYFAPEVLNGELVSHKSDIWCCGVIFYDLICSVSFNPENRMLGSNDPECIQFYESMIHNIPSLRFDADILLLNSFFAKLYSFINCLLEYEDFQIKFGSLDYDIEKKKNRLICKQNNKIIYNFKCFCHNKNFCTYVHKYESLVRRPEIKLIYYIVTDSNGSRLIQHATIDILRILQNIYVEIECFKKK</sequence>
<dbReference type="EMBL" id="PITJ01000726">
    <property type="protein sequence ID" value="TBU01372.1"/>
    <property type="molecule type" value="Genomic_DNA"/>
</dbReference>
<dbReference type="InterPro" id="IPR000719">
    <property type="entry name" value="Prot_kinase_dom"/>
</dbReference>
<dbReference type="Proteomes" id="UP000292362">
    <property type="component" value="Unassembled WGS sequence"/>
</dbReference>
<dbReference type="SMART" id="SM00220">
    <property type="entry name" value="S_TKc"/>
    <property type="match status" value="1"/>
</dbReference>
<comment type="caution">
    <text evidence="3">The sequence shown here is derived from an EMBL/GenBank/DDBJ whole genome shotgun (WGS) entry which is preliminary data.</text>
</comment>
<feature type="signal peptide" evidence="1">
    <location>
        <begin position="1"/>
        <end position="21"/>
    </location>
</feature>
<protein>
    <submittedName>
        <fullName evidence="3">Protein kinase</fullName>
    </submittedName>
</protein>
<dbReference type="Gene3D" id="1.10.510.10">
    <property type="entry name" value="Transferase(Phosphotransferase) domain 1"/>
    <property type="match status" value="1"/>
</dbReference>
<evidence type="ECO:0000313" key="4">
    <source>
        <dbReference type="Proteomes" id="UP000292362"/>
    </source>
</evidence>
<evidence type="ECO:0000256" key="1">
    <source>
        <dbReference type="SAM" id="SignalP"/>
    </source>
</evidence>
<feature type="domain" description="Protein kinase" evidence="2">
    <location>
        <begin position="35"/>
        <end position="271"/>
    </location>
</feature>
<dbReference type="VEuPathDB" id="MicrosporidiaDB:CWI37_0726p0020"/>
<feature type="chain" id="PRO_5020202935" evidence="1">
    <location>
        <begin position="22"/>
        <end position="382"/>
    </location>
</feature>
<dbReference type="GO" id="GO:0005524">
    <property type="term" value="F:ATP binding"/>
    <property type="evidence" value="ECO:0007669"/>
    <property type="project" value="InterPro"/>
</dbReference>